<organism evidence="2 3">
    <name type="scientific">Lingula anatina</name>
    <name type="common">Brachiopod</name>
    <name type="synonym">Lingula unguis</name>
    <dbReference type="NCBI Taxonomy" id="7574"/>
    <lineage>
        <taxon>Eukaryota</taxon>
        <taxon>Metazoa</taxon>
        <taxon>Spiralia</taxon>
        <taxon>Lophotrochozoa</taxon>
        <taxon>Brachiopoda</taxon>
        <taxon>Linguliformea</taxon>
        <taxon>Lingulata</taxon>
        <taxon>Lingulida</taxon>
        <taxon>Linguloidea</taxon>
        <taxon>Lingulidae</taxon>
        <taxon>Lingula</taxon>
    </lineage>
</organism>
<feature type="signal peptide" evidence="1">
    <location>
        <begin position="1"/>
        <end position="27"/>
    </location>
</feature>
<proteinExistence type="predicted"/>
<sequence>MRGIHRAILSSFLLLSVFNVNVDVVNTTETVTSYFHVYKDFLWQIETDPRAPLYEELSTSQRRNFLGCLVSCLDTVNCGGGHYTNKTCVLVGVRKDNETIGKCLGTESIEGTKSFLKKEINDWCKVVLASNISCPIAEYDSVNCTNGGSITHLGITCNGTVTTSFNGSNVGKPGKSELLYLMEISPWVARVEIDTCRPGTDYDSMLAVGKMPQQVNSTTCLHTDYVSFNDDGYTCDLESWVTVTSPEAGCYFVAVHGYRGNSGTFELHISC</sequence>
<gene>
    <name evidence="3" type="primary">LOC106182006</name>
</gene>
<evidence type="ECO:0000313" key="2">
    <source>
        <dbReference type="Proteomes" id="UP000085678"/>
    </source>
</evidence>
<reference evidence="3" key="1">
    <citation type="submission" date="2025-08" db="UniProtKB">
        <authorList>
            <consortium name="RefSeq"/>
        </authorList>
    </citation>
    <scope>IDENTIFICATION</scope>
    <source>
        <tissue evidence="3">Gonads</tissue>
    </source>
</reference>
<feature type="chain" id="PRO_5010291764" evidence="1">
    <location>
        <begin position="28"/>
        <end position="271"/>
    </location>
</feature>
<name>A0A1S3KHY6_LINAN</name>
<dbReference type="InParanoid" id="A0A1S3KHY6"/>
<dbReference type="KEGG" id="lak:106182006"/>
<evidence type="ECO:0000313" key="3">
    <source>
        <dbReference type="RefSeq" id="XP_013422107.1"/>
    </source>
</evidence>
<protein>
    <submittedName>
        <fullName evidence="3">Uncharacterized protein LOC106182006</fullName>
    </submittedName>
</protein>
<dbReference type="AlphaFoldDB" id="A0A1S3KHY6"/>
<keyword evidence="2" id="KW-1185">Reference proteome</keyword>
<evidence type="ECO:0000256" key="1">
    <source>
        <dbReference type="SAM" id="SignalP"/>
    </source>
</evidence>
<keyword evidence="1" id="KW-0732">Signal</keyword>
<dbReference type="Proteomes" id="UP000085678">
    <property type="component" value="Unplaced"/>
</dbReference>
<dbReference type="RefSeq" id="XP_013422107.1">
    <property type="nucleotide sequence ID" value="XM_013566653.1"/>
</dbReference>
<accession>A0A1S3KHY6</accession>
<dbReference type="GeneID" id="106182006"/>